<name>A0A9Q1H1P9_HOLLE</name>
<dbReference type="AlphaFoldDB" id="A0A9Q1H1P9"/>
<evidence type="ECO:0000313" key="2">
    <source>
        <dbReference type="EMBL" id="KAJ8029908.1"/>
    </source>
</evidence>
<feature type="compositionally biased region" description="Polar residues" evidence="1">
    <location>
        <begin position="160"/>
        <end position="171"/>
    </location>
</feature>
<proteinExistence type="predicted"/>
<dbReference type="OrthoDB" id="10067251at2759"/>
<dbReference type="EMBL" id="JAIZAY010000014">
    <property type="protein sequence ID" value="KAJ8029908.1"/>
    <property type="molecule type" value="Genomic_DNA"/>
</dbReference>
<keyword evidence="3" id="KW-1185">Reference proteome</keyword>
<evidence type="ECO:0000256" key="1">
    <source>
        <dbReference type="SAM" id="MobiDB-lite"/>
    </source>
</evidence>
<feature type="region of interest" description="Disordered" evidence="1">
    <location>
        <begin position="159"/>
        <end position="185"/>
    </location>
</feature>
<gene>
    <name evidence="2" type="ORF">HOLleu_29435</name>
</gene>
<comment type="caution">
    <text evidence="2">The sequence shown here is derived from an EMBL/GenBank/DDBJ whole genome shotgun (WGS) entry which is preliminary data.</text>
</comment>
<dbReference type="Proteomes" id="UP001152320">
    <property type="component" value="Chromosome 14"/>
</dbReference>
<organism evidence="2 3">
    <name type="scientific">Holothuria leucospilota</name>
    <name type="common">Black long sea cucumber</name>
    <name type="synonym">Mertensiothuria leucospilota</name>
    <dbReference type="NCBI Taxonomy" id="206669"/>
    <lineage>
        <taxon>Eukaryota</taxon>
        <taxon>Metazoa</taxon>
        <taxon>Echinodermata</taxon>
        <taxon>Eleutherozoa</taxon>
        <taxon>Echinozoa</taxon>
        <taxon>Holothuroidea</taxon>
        <taxon>Aspidochirotacea</taxon>
        <taxon>Aspidochirotida</taxon>
        <taxon>Holothuriidae</taxon>
        <taxon>Holothuria</taxon>
    </lineage>
</organism>
<sequence length="290" mass="33659">MHFGPRLDAEPLHARRIHETTLKRLAQTRSDIIFLSNCKKLDIEVFGALNSCYRAHFRKCMQRKNDKLDRLRAEDRVLKHLDHTLAPTSNIILRRNRSRHTSTRQTNIANLSNYTLSNGELRLLSRGLSFCPSRDVNPVDLCQDMEQYLRRIKLKEYFQNDDTNSSPQTPLSREPSHKKSYWTPPSGRNQYIDSYVQTARGHLDRFILDNHHHSNKDNLTVNERKAIKTLRSNYDIVIKPADKGGTIVVMDTVDYVAEIDSQLSNTAFYEELTHDPTDFLNLSLLNLLTI</sequence>
<evidence type="ECO:0000313" key="3">
    <source>
        <dbReference type="Proteomes" id="UP001152320"/>
    </source>
</evidence>
<protein>
    <submittedName>
        <fullName evidence="2">Uncharacterized protein</fullName>
    </submittedName>
</protein>
<accession>A0A9Q1H1P9</accession>
<reference evidence="2" key="1">
    <citation type="submission" date="2021-10" db="EMBL/GenBank/DDBJ databases">
        <title>Tropical sea cucumber genome reveals ecological adaptation and Cuvierian tubules defense mechanism.</title>
        <authorList>
            <person name="Chen T."/>
        </authorList>
    </citation>
    <scope>NUCLEOTIDE SEQUENCE</scope>
    <source>
        <strain evidence="2">Nanhai2018</strain>
        <tissue evidence="2">Muscle</tissue>
    </source>
</reference>